<evidence type="ECO:0000313" key="1">
    <source>
        <dbReference type="EMBL" id="QNL93778.1"/>
    </source>
</evidence>
<proteinExistence type="predicted"/>
<dbReference type="InterPro" id="IPR023606">
    <property type="entry name" value="CoA-Trfase_III_dom_1_sf"/>
</dbReference>
<sequence>MTPPTTLSLHDQPLEGLRVLECSSFVAGPSGCMTLGMLGADVIRVDPIGGAADHNRWPVSVRTGGSLYWTSLNRGKKSVAVDLRSPEGRELVVALATSPGPDAGLVVDNNVGRPWLTYESLSQRRPDLIQVHIQGHADGRPAVDYTVNAEVGIPGITGPSAMAEPVNHVLPAWDLLTGMTAVTGLLAALRRRDRTGEGSFLSIALADVALSGVASMGWLAEAAEVGDRPRHGNHLYGSFGVDFGTRDGSRVMVVALTVRQWKNLVAVTGIGRVIGALEEALEVDLSLEDDRFRLRETIAAILRPWFAARSMDEVTRELDEAQVLWSRYRSLAETVRELSKEPGTSVFTELEQPGIGTVPSTRSPIRVAGEYIEPKPAPQLGQDTDRVLAEVLGLGEHEIGSLHDRGIVAGAA</sequence>
<keyword evidence="1" id="KW-0808">Transferase</keyword>
<keyword evidence="2" id="KW-1185">Reference proteome</keyword>
<name>A0ABX6SRM4_9ACTN</name>
<dbReference type="InterPro" id="IPR050509">
    <property type="entry name" value="CoA-transferase_III"/>
</dbReference>
<dbReference type="InterPro" id="IPR003673">
    <property type="entry name" value="CoA-Trfase_fam_III"/>
</dbReference>
<dbReference type="Pfam" id="PF02515">
    <property type="entry name" value="CoA_transf_3"/>
    <property type="match status" value="1"/>
</dbReference>
<evidence type="ECO:0000313" key="2">
    <source>
        <dbReference type="Proteomes" id="UP000515871"/>
    </source>
</evidence>
<dbReference type="SUPFAM" id="SSF89796">
    <property type="entry name" value="CoA-transferase family III (CaiB/BaiF)"/>
    <property type="match status" value="1"/>
</dbReference>
<protein>
    <submittedName>
        <fullName evidence="1">CoA transferase</fullName>
    </submittedName>
</protein>
<dbReference type="InterPro" id="IPR044855">
    <property type="entry name" value="CoA-Trfase_III_dom3_sf"/>
</dbReference>
<dbReference type="Gene3D" id="3.40.50.10540">
    <property type="entry name" value="Crotonobetainyl-coa:carnitine coa-transferase, domain 1"/>
    <property type="match status" value="1"/>
</dbReference>
<dbReference type="Gene3D" id="3.30.1540.10">
    <property type="entry name" value="formyl-coa transferase, domain 3"/>
    <property type="match status" value="1"/>
</dbReference>
<dbReference type="GO" id="GO:0016740">
    <property type="term" value="F:transferase activity"/>
    <property type="evidence" value="ECO:0007669"/>
    <property type="project" value="UniProtKB-KW"/>
</dbReference>
<dbReference type="Proteomes" id="UP000515871">
    <property type="component" value="Chromosome"/>
</dbReference>
<organism evidence="1 2">
    <name type="scientific">Aeromicrobium senzhongii</name>
    <dbReference type="NCBI Taxonomy" id="2663859"/>
    <lineage>
        <taxon>Bacteria</taxon>
        <taxon>Bacillati</taxon>
        <taxon>Actinomycetota</taxon>
        <taxon>Actinomycetes</taxon>
        <taxon>Propionibacteriales</taxon>
        <taxon>Nocardioidaceae</taxon>
        <taxon>Aeromicrobium</taxon>
    </lineage>
</organism>
<dbReference type="PANTHER" id="PTHR48228">
    <property type="entry name" value="SUCCINYL-COA--D-CITRAMALATE COA-TRANSFERASE"/>
    <property type="match status" value="1"/>
</dbReference>
<reference evidence="1 2" key="1">
    <citation type="submission" date="2020-08" db="EMBL/GenBank/DDBJ databases">
        <title>Novel species in genus Aeromicrobium.</title>
        <authorList>
            <person name="Zhang G."/>
        </authorList>
    </citation>
    <scope>NUCLEOTIDE SEQUENCE [LARGE SCALE GENOMIC DNA]</scope>
    <source>
        <strain evidence="2">zg-629</strain>
    </source>
</reference>
<dbReference type="RefSeq" id="WP_154596728.1">
    <property type="nucleotide sequence ID" value="NZ_CP060587.1"/>
</dbReference>
<accession>A0ABX6SRM4</accession>
<dbReference type="PANTHER" id="PTHR48228:SF5">
    <property type="entry name" value="ALPHA-METHYLACYL-COA RACEMASE"/>
    <property type="match status" value="1"/>
</dbReference>
<dbReference type="EMBL" id="CP060587">
    <property type="protein sequence ID" value="QNL93778.1"/>
    <property type="molecule type" value="Genomic_DNA"/>
</dbReference>
<gene>
    <name evidence="1" type="ORF">H9L21_11795</name>
</gene>